<name>A0A9W9UR37_9EURO</name>
<dbReference type="GeneID" id="81468615"/>
<evidence type="ECO:0000256" key="1">
    <source>
        <dbReference type="SAM" id="MobiDB-lite"/>
    </source>
</evidence>
<feature type="compositionally biased region" description="Basic residues" evidence="1">
    <location>
        <begin position="1"/>
        <end position="10"/>
    </location>
</feature>
<dbReference type="AlphaFoldDB" id="A0A9W9UR37"/>
<evidence type="ECO:0000313" key="3">
    <source>
        <dbReference type="Proteomes" id="UP001147752"/>
    </source>
</evidence>
<reference evidence="2" key="1">
    <citation type="submission" date="2022-12" db="EMBL/GenBank/DDBJ databases">
        <authorList>
            <person name="Petersen C."/>
        </authorList>
    </citation>
    <scope>NUCLEOTIDE SEQUENCE</scope>
    <source>
        <strain evidence="2">IBT 3081</strain>
    </source>
</reference>
<accession>A0A9W9UR37</accession>
<organism evidence="2 3">
    <name type="scientific">Penicillium concentricum</name>
    <dbReference type="NCBI Taxonomy" id="293559"/>
    <lineage>
        <taxon>Eukaryota</taxon>
        <taxon>Fungi</taxon>
        <taxon>Dikarya</taxon>
        <taxon>Ascomycota</taxon>
        <taxon>Pezizomycotina</taxon>
        <taxon>Eurotiomycetes</taxon>
        <taxon>Eurotiomycetidae</taxon>
        <taxon>Eurotiales</taxon>
        <taxon>Aspergillaceae</taxon>
        <taxon>Penicillium</taxon>
    </lineage>
</organism>
<evidence type="ECO:0000313" key="2">
    <source>
        <dbReference type="EMBL" id="KAJ5354413.1"/>
    </source>
</evidence>
<proteinExistence type="predicted"/>
<feature type="region of interest" description="Disordered" evidence="1">
    <location>
        <begin position="1"/>
        <end position="57"/>
    </location>
</feature>
<keyword evidence="3" id="KW-1185">Reference proteome</keyword>
<dbReference type="RefSeq" id="XP_056573709.1">
    <property type="nucleotide sequence ID" value="XM_056729432.1"/>
</dbReference>
<protein>
    <submittedName>
        <fullName evidence="2">Uncharacterized protein</fullName>
    </submittedName>
</protein>
<dbReference type="Proteomes" id="UP001147752">
    <property type="component" value="Unassembled WGS sequence"/>
</dbReference>
<sequence length="84" mass="8981">MDGRWPRLKQHSWGEPPCDSRPSGRDSRGTDPPSDGPMPQPTPVRKGDPVGTTARRPVQENLAGAIGRSCVFPGTPGRPLRLGA</sequence>
<comment type="caution">
    <text evidence="2">The sequence shown here is derived from an EMBL/GenBank/DDBJ whole genome shotgun (WGS) entry which is preliminary data.</text>
</comment>
<gene>
    <name evidence="2" type="ORF">N7517_011716</name>
</gene>
<dbReference type="EMBL" id="JAPZBT010000007">
    <property type="protein sequence ID" value="KAJ5354413.1"/>
    <property type="molecule type" value="Genomic_DNA"/>
</dbReference>
<reference evidence="2" key="2">
    <citation type="journal article" date="2023" name="IMA Fungus">
        <title>Comparative genomic study of the Penicillium genus elucidates a diverse pangenome and 15 lateral gene transfer events.</title>
        <authorList>
            <person name="Petersen C."/>
            <person name="Sorensen T."/>
            <person name="Nielsen M.R."/>
            <person name="Sondergaard T.E."/>
            <person name="Sorensen J.L."/>
            <person name="Fitzpatrick D.A."/>
            <person name="Frisvad J.C."/>
            <person name="Nielsen K.L."/>
        </authorList>
    </citation>
    <scope>NUCLEOTIDE SEQUENCE</scope>
    <source>
        <strain evidence="2">IBT 3081</strain>
    </source>
</reference>